<feature type="compositionally biased region" description="Acidic residues" evidence="5">
    <location>
        <begin position="409"/>
        <end position="419"/>
    </location>
</feature>
<sequence>MSSSPTDSRSFFHHPEPEQTSLRPYQSRPSQSSPHRPAQPPRLPSSPRLFRDFFSNMPDTASRRQATLPLANYQETVQDVNQALRRATRAIQGAQDALHRQVRRSRTDSEAVDLTNTSPPENSSESHFMSRTTHPHDASSSTRFRRLNTTLDEPVYGSHSRSHSHTLPVLDANDPLALLRLFPVQNPHIPRLPHLQADHNRIQAIVDQEAINRQRENHSNWERTQARNRERILSSPQEPSPEMSPPAFSTSSRSTRQDARSPVEDPTIESVDLTGVDDNATLSSALAKQREDAILAQNAGTEAGRTALTAYKCPVCMDTPTDATTTICGHVFCHRCILDTLNWSIEQRREDAPPNRKVKGVCPVCRKQLDTKDSPGTTRSLVPLELKLMVRKRKRDDKGKQKLVKAETLSDDDDDDEDEVKAFGQENVRAGKARKRESTEDALWGAFMADE</sequence>
<organism evidence="7 8">
    <name type="scientific">Exophiala sideris</name>
    <dbReference type="NCBI Taxonomy" id="1016849"/>
    <lineage>
        <taxon>Eukaryota</taxon>
        <taxon>Fungi</taxon>
        <taxon>Dikarya</taxon>
        <taxon>Ascomycota</taxon>
        <taxon>Pezizomycotina</taxon>
        <taxon>Eurotiomycetes</taxon>
        <taxon>Chaetothyriomycetidae</taxon>
        <taxon>Chaetothyriales</taxon>
        <taxon>Herpotrichiellaceae</taxon>
        <taxon>Exophiala</taxon>
    </lineage>
</organism>
<evidence type="ECO:0000259" key="6">
    <source>
        <dbReference type="PROSITE" id="PS50089"/>
    </source>
</evidence>
<name>A0ABR0JIK3_9EURO</name>
<dbReference type="PROSITE" id="PS00518">
    <property type="entry name" value="ZF_RING_1"/>
    <property type="match status" value="1"/>
</dbReference>
<evidence type="ECO:0000313" key="8">
    <source>
        <dbReference type="Proteomes" id="UP001345691"/>
    </source>
</evidence>
<feature type="compositionally biased region" description="Basic and acidic residues" evidence="5">
    <location>
        <begin position="211"/>
        <end position="232"/>
    </location>
</feature>
<dbReference type="EMBL" id="JAVRRF010000005">
    <property type="protein sequence ID" value="KAK5065811.1"/>
    <property type="molecule type" value="Genomic_DNA"/>
</dbReference>
<dbReference type="InterPro" id="IPR013083">
    <property type="entry name" value="Znf_RING/FYVE/PHD"/>
</dbReference>
<feature type="region of interest" description="Disordered" evidence="5">
    <location>
        <begin position="211"/>
        <end position="267"/>
    </location>
</feature>
<dbReference type="PANTHER" id="PTHR47094:SF1">
    <property type="entry name" value="RING-TYPE E3 UBIQUITIN TRANSFERASE"/>
    <property type="match status" value="1"/>
</dbReference>
<feature type="region of interest" description="Disordered" evidence="5">
    <location>
        <begin position="1"/>
        <end position="47"/>
    </location>
</feature>
<dbReference type="SUPFAM" id="SSF57850">
    <property type="entry name" value="RING/U-box"/>
    <property type="match status" value="1"/>
</dbReference>
<feature type="region of interest" description="Disordered" evidence="5">
    <location>
        <begin position="91"/>
        <end position="145"/>
    </location>
</feature>
<keyword evidence="2 4" id="KW-0863">Zinc-finger</keyword>
<dbReference type="InterPro" id="IPR017907">
    <property type="entry name" value="Znf_RING_CS"/>
</dbReference>
<feature type="compositionally biased region" description="Low complexity" evidence="5">
    <location>
        <begin position="23"/>
        <end position="36"/>
    </location>
</feature>
<keyword evidence="8" id="KW-1185">Reference proteome</keyword>
<dbReference type="SMART" id="SM00184">
    <property type="entry name" value="RING"/>
    <property type="match status" value="1"/>
</dbReference>
<evidence type="ECO:0000256" key="1">
    <source>
        <dbReference type="ARBA" id="ARBA00022723"/>
    </source>
</evidence>
<feature type="domain" description="RING-type" evidence="6">
    <location>
        <begin position="313"/>
        <end position="366"/>
    </location>
</feature>
<dbReference type="InterPro" id="IPR049627">
    <property type="entry name" value="SLX8"/>
</dbReference>
<proteinExistence type="predicted"/>
<keyword evidence="1" id="KW-0479">Metal-binding</keyword>
<feature type="region of interest" description="Disordered" evidence="5">
    <location>
        <begin position="397"/>
        <end position="451"/>
    </location>
</feature>
<dbReference type="Pfam" id="PF13923">
    <property type="entry name" value="zf-C3HC4_2"/>
    <property type="match status" value="1"/>
</dbReference>
<evidence type="ECO:0000256" key="5">
    <source>
        <dbReference type="SAM" id="MobiDB-lite"/>
    </source>
</evidence>
<comment type="caution">
    <text evidence="7">The sequence shown here is derived from an EMBL/GenBank/DDBJ whole genome shotgun (WGS) entry which is preliminary data.</text>
</comment>
<evidence type="ECO:0000256" key="2">
    <source>
        <dbReference type="ARBA" id="ARBA00022771"/>
    </source>
</evidence>
<dbReference type="PANTHER" id="PTHR47094">
    <property type="entry name" value="ELFLESS, ISOFORM B"/>
    <property type="match status" value="1"/>
</dbReference>
<keyword evidence="3" id="KW-0862">Zinc</keyword>
<gene>
    <name evidence="7" type="ORF">LTR69_003361</name>
</gene>
<evidence type="ECO:0000313" key="7">
    <source>
        <dbReference type="EMBL" id="KAK5065811.1"/>
    </source>
</evidence>
<evidence type="ECO:0000256" key="3">
    <source>
        <dbReference type="ARBA" id="ARBA00022833"/>
    </source>
</evidence>
<dbReference type="Proteomes" id="UP001345691">
    <property type="component" value="Unassembled WGS sequence"/>
</dbReference>
<protein>
    <recommendedName>
        <fullName evidence="6">RING-type domain-containing protein</fullName>
    </recommendedName>
</protein>
<reference evidence="7 8" key="1">
    <citation type="submission" date="2023-08" db="EMBL/GenBank/DDBJ databases">
        <title>Black Yeasts Isolated from many extreme environments.</title>
        <authorList>
            <person name="Coleine C."/>
            <person name="Stajich J.E."/>
            <person name="Selbmann L."/>
        </authorList>
    </citation>
    <scope>NUCLEOTIDE SEQUENCE [LARGE SCALE GENOMIC DNA]</scope>
    <source>
        <strain evidence="7 8">CCFEE 6328</strain>
    </source>
</reference>
<dbReference type="InterPro" id="IPR001841">
    <property type="entry name" value="Znf_RING"/>
</dbReference>
<dbReference type="Gene3D" id="3.30.40.10">
    <property type="entry name" value="Zinc/RING finger domain, C3HC4 (zinc finger)"/>
    <property type="match status" value="1"/>
</dbReference>
<evidence type="ECO:0000256" key="4">
    <source>
        <dbReference type="PROSITE-ProRule" id="PRU00175"/>
    </source>
</evidence>
<accession>A0ABR0JIK3</accession>
<feature type="compositionally biased region" description="Polar residues" evidence="5">
    <location>
        <begin position="114"/>
        <end position="145"/>
    </location>
</feature>
<dbReference type="PROSITE" id="PS50089">
    <property type="entry name" value="ZF_RING_2"/>
    <property type="match status" value="1"/>
</dbReference>